<evidence type="ECO:0008006" key="3">
    <source>
        <dbReference type="Google" id="ProtNLM"/>
    </source>
</evidence>
<sequence>MNTNVVKSQKHLKRRIERFFLCRREGQAAGVLIDALAAHSRAWIFGGMIRDIGLFGRKGFTSDIDIVVDSNRESLLQLLSTLGVSQPAMTRFGGIRFRYHAMEYDIWCLSDTWAFRENLIPLEDANSLFKTTLMTWDAILYDVNKRQVISPDNYLDDLNDRRLELVFGQTPNETGSLIKILRTIYNKRVEVLGPELCQYLAQRLKQVEFELLWRYERTHYRTNSFSADQITELMRYLDRASPTGDLKININERECQLAFHFNDNPGKG</sequence>
<gene>
    <name evidence="1" type="ORF">IFT93_08605</name>
</gene>
<evidence type="ECO:0000313" key="1">
    <source>
        <dbReference type="EMBL" id="MBD8106483.1"/>
    </source>
</evidence>
<dbReference type="InterPro" id="IPR043519">
    <property type="entry name" value="NT_sf"/>
</dbReference>
<accession>A0ABR8ZSE5</accession>
<comment type="caution">
    <text evidence="1">The sequence shown here is derived from an EMBL/GenBank/DDBJ whole genome shotgun (WGS) entry which is preliminary data.</text>
</comment>
<dbReference type="Gene3D" id="3.30.460.10">
    <property type="entry name" value="Beta Polymerase, domain 2"/>
    <property type="match status" value="1"/>
</dbReference>
<protein>
    <recommendedName>
        <fullName evidence="3">Poly A polymerase head domain-containing protein</fullName>
    </recommendedName>
</protein>
<organism evidence="1 2">
    <name type="scientific">Erwinia persicina</name>
    <dbReference type="NCBI Taxonomy" id="55211"/>
    <lineage>
        <taxon>Bacteria</taxon>
        <taxon>Pseudomonadati</taxon>
        <taxon>Pseudomonadota</taxon>
        <taxon>Gammaproteobacteria</taxon>
        <taxon>Enterobacterales</taxon>
        <taxon>Erwiniaceae</taxon>
        <taxon>Erwinia</taxon>
    </lineage>
</organism>
<keyword evidence="2" id="KW-1185">Reference proteome</keyword>
<dbReference type="RefSeq" id="WP_174522425.1">
    <property type="nucleotide sequence ID" value="NZ_CP146504.1"/>
</dbReference>
<reference evidence="1 2" key="1">
    <citation type="journal article" date="2020" name="FEMS Microbiol. Ecol.">
        <title>Temporal dynamics of bacterial communities during seed development and maturation.</title>
        <authorList>
            <person name="Chesneau G."/>
            <person name="Torres-Cortes G."/>
            <person name="Briand M."/>
            <person name="Darrasse A."/>
            <person name="Preveaux A."/>
            <person name="Marais C."/>
            <person name="Jacques M.A."/>
            <person name="Shade A."/>
            <person name="Barret M."/>
        </authorList>
    </citation>
    <scope>NUCLEOTIDE SEQUENCE [LARGE SCALE GENOMIC DNA]</scope>
    <source>
        <strain evidence="1 2">CFBP13732</strain>
    </source>
</reference>
<proteinExistence type="predicted"/>
<dbReference type="EMBL" id="JACYNN010000004">
    <property type="protein sequence ID" value="MBD8106483.1"/>
    <property type="molecule type" value="Genomic_DNA"/>
</dbReference>
<name>A0ABR8ZSE5_9GAMM</name>
<dbReference type="Proteomes" id="UP000661012">
    <property type="component" value="Unassembled WGS sequence"/>
</dbReference>
<dbReference type="SUPFAM" id="SSF81301">
    <property type="entry name" value="Nucleotidyltransferase"/>
    <property type="match status" value="1"/>
</dbReference>
<evidence type="ECO:0000313" key="2">
    <source>
        <dbReference type="Proteomes" id="UP000661012"/>
    </source>
</evidence>